<feature type="transmembrane region" description="Helical" evidence="1">
    <location>
        <begin position="48"/>
        <end position="66"/>
    </location>
</feature>
<feature type="transmembrane region" description="Helical" evidence="1">
    <location>
        <begin position="12"/>
        <end position="32"/>
    </location>
</feature>
<evidence type="ECO:0000259" key="2">
    <source>
        <dbReference type="Pfam" id="PF04892"/>
    </source>
</evidence>
<name>A0ABS2CV47_9FLAO</name>
<evidence type="ECO:0000256" key="1">
    <source>
        <dbReference type="SAM" id="Phobius"/>
    </source>
</evidence>
<dbReference type="RefSeq" id="WP_187658076.1">
    <property type="nucleotide sequence ID" value="NZ_JACSOD020000456.1"/>
</dbReference>
<sequence length="135" mass="15556">MIIKHLSEHKTFWFLTALGWTIFVAFTCLINSNDLPSIEIEVIGIDKIIHFLFHFIFTLLWSIYYFSKEKKVTQKRLTTIVIISLLFGIIIEWLQASFTLTRQADVLDIIFNSGGAILAGLIVYLTLKKYPIANT</sequence>
<dbReference type="PANTHER" id="PTHR28008">
    <property type="entry name" value="DOMAIN PROTEIN, PUTATIVE (AFU_ORTHOLOGUE AFUA_3G10980)-RELATED"/>
    <property type="match status" value="1"/>
</dbReference>
<dbReference type="InterPro" id="IPR006976">
    <property type="entry name" value="VanZ-like"/>
</dbReference>
<feature type="domain" description="VanZ-like" evidence="2">
    <location>
        <begin position="34"/>
        <end position="125"/>
    </location>
</feature>
<dbReference type="PANTHER" id="PTHR28008:SF1">
    <property type="entry name" value="DOMAIN PROTEIN, PUTATIVE (AFU_ORTHOLOGUE AFUA_3G10980)-RELATED"/>
    <property type="match status" value="1"/>
</dbReference>
<dbReference type="NCBIfam" id="NF037970">
    <property type="entry name" value="vanZ_1"/>
    <property type="match status" value="1"/>
</dbReference>
<evidence type="ECO:0000313" key="4">
    <source>
        <dbReference type="Proteomes" id="UP000759529"/>
    </source>
</evidence>
<organism evidence="3 4">
    <name type="scientific">Flavobacterium macrobrachii</name>
    <dbReference type="NCBI Taxonomy" id="591204"/>
    <lineage>
        <taxon>Bacteria</taxon>
        <taxon>Pseudomonadati</taxon>
        <taxon>Bacteroidota</taxon>
        <taxon>Flavobacteriia</taxon>
        <taxon>Flavobacteriales</taxon>
        <taxon>Flavobacteriaceae</taxon>
        <taxon>Flavobacterium</taxon>
    </lineage>
</organism>
<accession>A0ABS2CV47</accession>
<dbReference type="Proteomes" id="UP000759529">
    <property type="component" value="Unassembled WGS sequence"/>
</dbReference>
<proteinExistence type="predicted"/>
<feature type="transmembrane region" description="Helical" evidence="1">
    <location>
        <begin position="78"/>
        <end position="97"/>
    </location>
</feature>
<keyword evidence="1" id="KW-0472">Membrane</keyword>
<keyword evidence="1" id="KW-0812">Transmembrane</keyword>
<gene>
    <name evidence="3" type="ORF">H9X54_005935</name>
</gene>
<feature type="transmembrane region" description="Helical" evidence="1">
    <location>
        <begin position="109"/>
        <end position="127"/>
    </location>
</feature>
<keyword evidence="1" id="KW-1133">Transmembrane helix</keyword>
<comment type="caution">
    <text evidence="3">The sequence shown here is derived from an EMBL/GenBank/DDBJ whole genome shotgun (WGS) entry which is preliminary data.</text>
</comment>
<dbReference type="Pfam" id="PF04892">
    <property type="entry name" value="VanZ"/>
    <property type="match status" value="1"/>
</dbReference>
<dbReference type="EMBL" id="JACSOD020000456">
    <property type="protein sequence ID" value="MBM6498842.1"/>
    <property type="molecule type" value="Genomic_DNA"/>
</dbReference>
<protein>
    <submittedName>
        <fullName evidence="3">VanZ family protein</fullName>
    </submittedName>
</protein>
<keyword evidence="4" id="KW-1185">Reference proteome</keyword>
<reference evidence="3 4" key="1">
    <citation type="submission" date="2021-02" db="EMBL/GenBank/DDBJ databases">
        <authorList>
            <person name="Jung H.S."/>
            <person name="Chun B.H."/>
            <person name="Jeon C.O."/>
        </authorList>
    </citation>
    <scope>NUCLEOTIDE SEQUENCE [LARGE SCALE GENOMIC DNA]</scope>
    <source>
        <strain evidence="3 4">LMG 25203</strain>
    </source>
</reference>
<evidence type="ECO:0000313" key="3">
    <source>
        <dbReference type="EMBL" id="MBM6498842.1"/>
    </source>
</evidence>